<feature type="domain" description="Peptidase S8/S53" evidence="4">
    <location>
        <begin position="3"/>
        <end position="72"/>
    </location>
</feature>
<dbReference type="Pfam" id="PF00082">
    <property type="entry name" value="Peptidase_S8"/>
    <property type="match status" value="1"/>
</dbReference>
<dbReference type="AlphaFoldDB" id="A0AAP0HL17"/>
<evidence type="ECO:0000256" key="2">
    <source>
        <dbReference type="ARBA" id="ARBA00022729"/>
    </source>
</evidence>
<dbReference type="PROSITE" id="PS51892">
    <property type="entry name" value="SUBTILASE"/>
    <property type="match status" value="1"/>
</dbReference>
<evidence type="ECO:0000313" key="5">
    <source>
        <dbReference type="EMBL" id="KAK9092518.1"/>
    </source>
</evidence>
<reference evidence="5 6" key="1">
    <citation type="submission" date="2024-01" db="EMBL/GenBank/DDBJ databases">
        <title>Genome assemblies of Stephania.</title>
        <authorList>
            <person name="Yang L."/>
        </authorList>
    </citation>
    <scope>NUCLEOTIDE SEQUENCE [LARGE SCALE GENOMIC DNA]</scope>
    <source>
        <strain evidence="5">YNDBR</strain>
        <tissue evidence="5">Leaf</tissue>
    </source>
</reference>
<dbReference type="Proteomes" id="UP001420932">
    <property type="component" value="Unassembled WGS sequence"/>
</dbReference>
<dbReference type="GO" id="GO:0006508">
    <property type="term" value="P:proteolysis"/>
    <property type="evidence" value="ECO:0007669"/>
    <property type="project" value="InterPro"/>
</dbReference>
<dbReference type="PANTHER" id="PTHR10795">
    <property type="entry name" value="PROPROTEIN CONVERTASE SUBTILISIN/KEXIN"/>
    <property type="match status" value="1"/>
</dbReference>
<protein>
    <recommendedName>
        <fullName evidence="4">Peptidase S8/S53 domain-containing protein</fullName>
    </recommendedName>
</protein>
<evidence type="ECO:0000256" key="3">
    <source>
        <dbReference type="PROSITE-ProRule" id="PRU01240"/>
    </source>
</evidence>
<keyword evidence="2" id="KW-0732">Signal</keyword>
<keyword evidence="6" id="KW-1185">Reference proteome</keyword>
<dbReference type="InterPro" id="IPR000209">
    <property type="entry name" value="Peptidase_S8/S53_dom"/>
</dbReference>
<organism evidence="5 6">
    <name type="scientific">Stephania yunnanensis</name>
    <dbReference type="NCBI Taxonomy" id="152371"/>
    <lineage>
        <taxon>Eukaryota</taxon>
        <taxon>Viridiplantae</taxon>
        <taxon>Streptophyta</taxon>
        <taxon>Embryophyta</taxon>
        <taxon>Tracheophyta</taxon>
        <taxon>Spermatophyta</taxon>
        <taxon>Magnoliopsida</taxon>
        <taxon>Ranunculales</taxon>
        <taxon>Menispermaceae</taxon>
        <taxon>Menispermoideae</taxon>
        <taxon>Cissampelideae</taxon>
        <taxon>Stephania</taxon>
    </lineage>
</organism>
<dbReference type="GO" id="GO:0004252">
    <property type="term" value="F:serine-type endopeptidase activity"/>
    <property type="evidence" value="ECO:0007669"/>
    <property type="project" value="InterPro"/>
</dbReference>
<evidence type="ECO:0000313" key="6">
    <source>
        <dbReference type="Proteomes" id="UP001420932"/>
    </source>
</evidence>
<accession>A0AAP0HL17</accession>
<dbReference type="EMBL" id="JBBNAF010000012">
    <property type="protein sequence ID" value="KAK9092518.1"/>
    <property type="molecule type" value="Genomic_DNA"/>
</dbReference>
<evidence type="ECO:0000256" key="1">
    <source>
        <dbReference type="ARBA" id="ARBA00011073"/>
    </source>
</evidence>
<gene>
    <name evidence="5" type="ORF">Syun_027429</name>
</gene>
<dbReference type="Gene3D" id="3.40.50.200">
    <property type="entry name" value="Peptidase S8/S53 domain"/>
    <property type="match status" value="1"/>
</dbReference>
<evidence type="ECO:0000259" key="4">
    <source>
        <dbReference type="Pfam" id="PF00082"/>
    </source>
</evidence>
<comment type="similarity">
    <text evidence="1 3">Belongs to the peptidase S8 family.</text>
</comment>
<name>A0AAP0HL17_9MAGN</name>
<dbReference type="InterPro" id="IPR045051">
    <property type="entry name" value="SBT"/>
</dbReference>
<comment type="caution">
    <text evidence="5">The sequence shown here is derived from an EMBL/GenBank/DDBJ whole genome shotgun (WGS) entry which is preliminary data.</text>
</comment>
<comment type="caution">
    <text evidence="3">Lacks conserved residue(s) required for the propagation of feature annotation.</text>
</comment>
<dbReference type="InterPro" id="IPR036852">
    <property type="entry name" value="Peptidase_S8/S53_dom_sf"/>
</dbReference>
<dbReference type="SUPFAM" id="SSF52743">
    <property type="entry name" value="Subtilisin-like"/>
    <property type="match status" value="1"/>
</dbReference>
<sequence>MAEGQCFEADILAAIDEAIHDGVYVISMSLGGTVKDYFQNGISIRSFHAARKGIVVVCSAGNARPTPQTTENLSPFIFTVATSTMIAHSSILSR</sequence>
<proteinExistence type="inferred from homology"/>